<name>A0ABX8H7U8_9BACL</name>
<proteinExistence type="predicted"/>
<feature type="domain" description="DDH" evidence="1">
    <location>
        <begin position="46"/>
        <end position="168"/>
    </location>
</feature>
<gene>
    <name evidence="2" type="ORF">KP014_20250</name>
</gene>
<evidence type="ECO:0000313" key="3">
    <source>
        <dbReference type="Proteomes" id="UP000683429"/>
    </source>
</evidence>
<evidence type="ECO:0000259" key="1">
    <source>
        <dbReference type="Pfam" id="PF01368"/>
    </source>
</evidence>
<evidence type="ECO:0000313" key="2">
    <source>
        <dbReference type="EMBL" id="QWU14244.1"/>
    </source>
</evidence>
<dbReference type="EMBL" id="CP076607">
    <property type="protein sequence ID" value="QWU14244.1"/>
    <property type="molecule type" value="Genomic_DNA"/>
</dbReference>
<reference evidence="2 3" key="1">
    <citation type="submission" date="2021-06" db="EMBL/GenBank/DDBJ databases">
        <title>Whole genome sequence of Paenibacillus sophorae DSM23020 for comparative genomics.</title>
        <authorList>
            <person name="Kim M.-J."/>
            <person name="Lee G."/>
            <person name="Shin J.-H."/>
        </authorList>
    </citation>
    <scope>NUCLEOTIDE SEQUENCE [LARGE SCALE GENOMIC DNA]</scope>
    <source>
        <strain evidence="2 3">DSM 23020</strain>
    </source>
</reference>
<organism evidence="2 3">
    <name type="scientific">Paenibacillus sophorae</name>
    <dbReference type="NCBI Taxonomy" id="1333845"/>
    <lineage>
        <taxon>Bacteria</taxon>
        <taxon>Bacillati</taxon>
        <taxon>Bacillota</taxon>
        <taxon>Bacilli</taxon>
        <taxon>Bacillales</taxon>
        <taxon>Paenibacillaceae</taxon>
        <taxon>Paenibacillus</taxon>
    </lineage>
</organism>
<dbReference type="InterPro" id="IPR051673">
    <property type="entry name" value="SSDNA_exonuclease_RecJ"/>
</dbReference>
<sequence>MAKINGIEDIDAFLNPLSNVVHSPYLLKNIDLLAQRIIKAIRNGEKIFIFGDCDWDGLAAGTMMYKCISKYNDKVTLEFVERSAGHGTEYIIDQVPEDIDLYIAVDSSSNDVEEMKLLSEKGIDCLIIDHHEITHANPYATIVNPQQSDCKYPNKNASGGLLVWKVCSVLDDIMNTYYSIKYVDMAGFSVAADMMSMTEPENRFFFKNSLKNVQHEGFKQLFTALGKDINNLYANDFVYGLSPAVTAATRDDKIILAKDFMMCDENGPNLKGIVKQLVEVNEKRKNVQREALQRLKPTVDTRNKCVICYDPTIGKGYNGLVAQDLSKHFNRPAIVLGNGKSDDIYAGSFRGYDEFPMMSLLSTCKNALYAAGHEGAGGTATNKNNLGNLQEELNQILANTSFDDTQYYDLEFNINELNEKLILHICNFYRVSGRNFKDGKFLIKGIFVDDRILRGKNKDTLEVKINENLKLMKFKIDEEYYNNFPVFSEIEVLGNLNMNYWKFYKPRFRIEKTMQVLIDDYRIIN</sequence>
<accession>A0ABX8H7U8</accession>
<dbReference type="InterPro" id="IPR038763">
    <property type="entry name" value="DHH_sf"/>
</dbReference>
<dbReference type="Gene3D" id="3.90.1640.30">
    <property type="match status" value="1"/>
</dbReference>
<dbReference type="RefSeq" id="WP_036588096.1">
    <property type="nucleotide sequence ID" value="NZ_CP076607.1"/>
</dbReference>
<protein>
    <submittedName>
        <fullName evidence="2">DHH family phosphoesterase</fullName>
    </submittedName>
</protein>
<dbReference type="Gene3D" id="3.10.310.30">
    <property type="match status" value="1"/>
</dbReference>
<dbReference type="Pfam" id="PF01368">
    <property type="entry name" value="DHH"/>
    <property type="match status" value="1"/>
</dbReference>
<dbReference type="Proteomes" id="UP000683429">
    <property type="component" value="Chromosome"/>
</dbReference>
<dbReference type="PANTHER" id="PTHR30255:SF2">
    <property type="entry name" value="SINGLE-STRANDED-DNA-SPECIFIC EXONUCLEASE RECJ"/>
    <property type="match status" value="1"/>
</dbReference>
<dbReference type="InterPro" id="IPR001667">
    <property type="entry name" value="DDH_dom"/>
</dbReference>
<keyword evidence="3" id="KW-1185">Reference proteome</keyword>
<dbReference type="SUPFAM" id="SSF64182">
    <property type="entry name" value="DHH phosphoesterases"/>
    <property type="match status" value="1"/>
</dbReference>
<dbReference type="PANTHER" id="PTHR30255">
    <property type="entry name" value="SINGLE-STRANDED-DNA-SPECIFIC EXONUCLEASE RECJ"/>
    <property type="match status" value="1"/>
</dbReference>